<accession>A0A2N5Y7C6</accession>
<dbReference type="PANTHER" id="PTHR30028">
    <property type="entry name" value="UPF0014 INNER MEMBRANE PROTEIN YBBM-RELATED"/>
    <property type="match status" value="1"/>
</dbReference>
<organism evidence="7 8">
    <name type="scientific">Kineobactrum sediminis</name>
    <dbReference type="NCBI Taxonomy" id="1905677"/>
    <lineage>
        <taxon>Bacteria</taxon>
        <taxon>Pseudomonadati</taxon>
        <taxon>Pseudomonadota</taxon>
        <taxon>Gammaproteobacteria</taxon>
        <taxon>Cellvibrionales</taxon>
        <taxon>Halieaceae</taxon>
        <taxon>Kineobactrum</taxon>
    </lineage>
</organism>
<evidence type="ECO:0000256" key="1">
    <source>
        <dbReference type="ARBA" id="ARBA00004141"/>
    </source>
</evidence>
<feature type="transmembrane region" description="Helical" evidence="6">
    <location>
        <begin position="66"/>
        <end position="87"/>
    </location>
</feature>
<dbReference type="AlphaFoldDB" id="A0A2N5Y7C6"/>
<keyword evidence="3 6" id="KW-0812">Transmembrane</keyword>
<feature type="transmembrane region" description="Helical" evidence="6">
    <location>
        <begin position="225"/>
        <end position="248"/>
    </location>
</feature>
<comment type="caution">
    <text evidence="7">The sequence shown here is derived from an EMBL/GenBank/DDBJ whole genome shotgun (WGS) entry which is preliminary data.</text>
</comment>
<evidence type="ECO:0000313" key="7">
    <source>
        <dbReference type="EMBL" id="PLW84286.1"/>
    </source>
</evidence>
<gene>
    <name evidence="7" type="ORF">CWI75_02800</name>
</gene>
<evidence type="ECO:0000256" key="2">
    <source>
        <dbReference type="ARBA" id="ARBA00005268"/>
    </source>
</evidence>
<comment type="subcellular location">
    <subcellularLocation>
        <location evidence="1">Membrane</location>
        <topology evidence="1">Multi-pass membrane protein</topology>
    </subcellularLocation>
</comment>
<evidence type="ECO:0000256" key="6">
    <source>
        <dbReference type="SAM" id="Phobius"/>
    </source>
</evidence>
<feature type="transmembrane region" description="Helical" evidence="6">
    <location>
        <begin position="6"/>
        <end position="26"/>
    </location>
</feature>
<dbReference type="InterPro" id="IPR005226">
    <property type="entry name" value="UPF0014_fam"/>
</dbReference>
<feature type="transmembrane region" description="Helical" evidence="6">
    <location>
        <begin position="99"/>
        <end position="118"/>
    </location>
</feature>
<dbReference type="PANTHER" id="PTHR30028:SF0">
    <property type="entry name" value="PROTEIN ALUMINUM SENSITIVE 3"/>
    <property type="match status" value="1"/>
</dbReference>
<evidence type="ECO:0000256" key="3">
    <source>
        <dbReference type="ARBA" id="ARBA00022692"/>
    </source>
</evidence>
<name>A0A2N5Y7C6_9GAMM</name>
<dbReference type="OrthoDB" id="9791807at2"/>
<evidence type="ECO:0000256" key="5">
    <source>
        <dbReference type="ARBA" id="ARBA00023136"/>
    </source>
</evidence>
<dbReference type="RefSeq" id="WP_101519922.1">
    <property type="nucleotide sequence ID" value="NZ_PKLZ01000001.1"/>
</dbReference>
<feature type="transmembrane region" description="Helical" evidence="6">
    <location>
        <begin position="130"/>
        <end position="148"/>
    </location>
</feature>
<sequence length="268" mass="29292">MDSAYIQIGNLELALAALLMLINLGLSAWLRLGLGRQLVLASVRMSVQLLLVGLILEWIFALRNPWVVLLLAMIMGTTAGIAAVGRTGRRFPGIYRNSLLNVLFASFLVTGLAGQGIIRFQPWYDPQYFIPLLGMLLGNALTGISLALDRFMENLVSRRAFIESMLCLGATRWEAAHREVKDAVRTGMIPIINAMMVMGVVSLPGMMTGQILAGADPADAVRYQIVIVFMIAASTALGTLGVVMMSFFSMFSSRHRLLSAQLLRTQSE</sequence>
<dbReference type="Pfam" id="PF03649">
    <property type="entry name" value="UPF0014"/>
    <property type="match status" value="1"/>
</dbReference>
<keyword evidence="4 6" id="KW-1133">Transmembrane helix</keyword>
<evidence type="ECO:0000313" key="8">
    <source>
        <dbReference type="Proteomes" id="UP000234845"/>
    </source>
</evidence>
<feature type="transmembrane region" description="Helical" evidence="6">
    <location>
        <begin position="191"/>
        <end position="213"/>
    </location>
</feature>
<keyword evidence="8" id="KW-1185">Reference proteome</keyword>
<comment type="similarity">
    <text evidence="2">Belongs to the UPF0014 family.</text>
</comment>
<keyword evidence="5 6" id="KW-0472">Membrane</keyword>
<dbReference type="Proteomes" id="UP000234845">
    <property type="component" value="Unassembled WGS sequence"/>
</dbReference>
<proteinExistence type="inferred from homology"/>
<dbReference type="GO" id="GO:0005886">
    <property type="term" value="C:plasma membrane"/>
    <property type="evidence" value="ECO:0007669"/>
    <property type="project" value="TreeGrafter"/>
</dbReference>
<protein>
    <submittedName>
        <fullName evidence="7">Iron export ABC transporter permease subunit FetB</fullName>
    </submittedName>
</protein>
<feature type="transmembrane region" description="Helical" evidence="6">
    <location>
        <begin position="38"/>
        <end position="60"/>
    </location>
</feature>
<reference evidence="8" key="1">
    <citation type="submission" date="2017-11" db="EMBL/GenBank/DDBJ databases">
        <title>The draft genome sequence of Chromatocurvus sp. F02.</title>
        <authorList>
            <person name="Du Z.-J."/>
            <person name="Chang Y.-Q."/>
        </authorList>
    </citation>
    <scope>NUCLEOTIDE SEQUENCE [LARGE SCALE GENOMIC DNA]</scope>
    <source>
        <strain evidence="8">F02</strain>
    </source>
</reference>
<dbReference type="EMBL" id="PKLZ01000001">
    <property type="protein sequence ID" value="PLW84286.1"/>
    <property type="molecule type" value="Genomic_DNA"/>
</dbReference>
<evidence type="ECO:0000256" key="4">
    <source>
        <dbReference type="ARBA" id="ARBA00022989"/>
    </source>
</evidence>